<evidence type="ECO:0000256" key="1">
    <source>
        <dbReference type="SAM" id="MobiDB-lite"/>
    </source>
</evidence>
<feature type="compositionally biased region" description="Polar residues" evidence="1">
    <location>
        <begin position="124"/>
        <end position="134"/>
    </location>
</feature>
<dbReference type="Proteomes" id="UP000274271">
    <property type="component" value="Unassembled WGS sequence"/>
</dbReference>
<dbReference type="EMBL" id="RQJP01000001">
    <property type="protein sequence ID" value="RRB17039.1"/>
    <property type="molecule type" value="Genomic_DNA"/>
</dbReference>
<feature type="domain" description="Protein FecR C-terminal" evidence="4">
    <location>
        <begin position="279"/>
        <end position="346"/>
    </location>
</feature>
<dbReference type="PIRSF" id="PIRSF018266">
    <property type="entry name" value="FecR"/>
    <property type="match status" value="1"/>
</dbReference>
<evidence type="ECO:0000256" key="2">
    <source>
        <dbReference type="SAM" id="Phobius"/>
    </source>
</evidence>
<dbReference type="AlphaFoldDB" id="A0A3P1CUW0"/>
<feature type="region of interest" description="Disordered" evidence="1">
    <location>
        <begin position="124"/>
        <end position="147"/>
    </location>
</feature>
<dbReference type="FunFam" id="2.60.120.1440:FF:000001">
    <property type="entry name" value="Putative anti-sigma factor"/>
    <property type="match status" value="1"/>
</dbReference>
<feature type="domain" description="FecR protein" evidence="3">
    <location>
        <begin position="142"/>
        <end position="232"/>
    </location>
</feature>
<proteinExistence type="predicted"/>
<dbReference type="OrthoDB" id="1452822at2"/>
<sequence>MVRSRAEYLINKLISNTLTEKELDELLEGLGKDEMLEPYSSVLENYFNALIEEENPASKPELTINPDRDNQGAQAKRTTTRLPVQKFYTDYKGIAAFIALLFSLGTLYYFVSASKSYPLTALNRTTKAASTASPHTKEETVPRGKRKNLRLSDGSLVKLNSDTKLRFPKAFDHTVRTVYLQGEAFFNVERDESKPFVISAGDLKIKVLGTSFNVKNYNDENEVEITVRSGRVSVNLNSNSSTPIILIKDQKLIYNKASGEFKITDVNAAQESSWVNGSLQFNNTPMLSVERAIEKWYDVDIIIENKALYNTSFTGVHFNESLTSMLESITYAIDAQYEINGRTVVIRN</sequence>
<name>A0A3P1CUW0_9BACT</name>
<accession>A0A3P1CUW0</accession>
<dbReference type="PANTHER" id="PTHR30273">
    <property type="entry name" value="PERIPLASMIC SIGNAL SENSOR AND SIGMA FACTOR ACTIVATOR FECR-RELATED"/>
    <property type="match status" value="1"/>
</dbReference>
<dbReference type="RefSeq" id="WP_124903242.1">
    <property type="nucleotide sequence ID" value="NZ_RQJP01000001.1"/>
</dbReference>
<dbReference type="GO" id="GO:0016989">
    <property type="term" value="F:sigma factor antagonist activity"/>
    <property type="evidence" value="ECO:0007669"/>
    <property type="project" value="TreeGrafter"/>
</dbReference>
<dbReference type="InterPro" id="IPR012373">
    <property type="entry name" value="Ferrdict_sens_TM"/>
</dbReference>
<dbReference type="Gene3D" id="3.55.50.30">
    <property type="match status" value="1"/>
</dbReference>
<dbReference type="Pfam" id="PF16344">
    <property type="entry name" value="FecR_C"/>
    <property type="match status" value="1"/>
</dbReference>
<feature type="transmembrane region" description="Helical" evidence="2">
    <location>
        <begin position="91"/>
        <end position="111"/>
    </location>
</feature>
<gene>
    <name evidence="5" type="ORF">EHT87_01785</name>
</gene>
<evidence type="ECO:0000259" key="3">
    <source>
        <dbReference type="Pfam" id="PF04773"/>
    </source>
</evidence>
<evidence type="ECO:0000313" key="6">
    <source>
        <dbReference type="Proteomes" id="UP000274271"/>
    </source>
</evidence>
<feature type="region of interest" description="Disordered" evidence="1">
    <location>
        <begin position="57"/>
        <end position="77"/>
    </location>
</feature>
<organism evidence="5 6">
    <name type="scientific">Larkinella knui</name>
    <dbReference type="NCBI Taxonomy" id="2025310"/>
    <lineage>
        <taxon>Bacteria</taxon>
        <taxon>Pseudomonadati</taxon>
        <taxon>Bacteroidota</taxon>
        <taxon>Cytophagia</taxon>
        <taxon>Cytophagales</taxon>
        <taxon>Spirosomataceae</taxon>
        <taxon>Larkinella</taxon>
    </lineage>
</organism>
<protein>
    <submittedName>
        <fullName evidence="5">FecR family protein</fullName>
    </submittedName>
</protein>
<dbReference type="InterPro" id="IPR032508">
    <property type="entry name" value="FecR_C"/>
</dbReference>
<keyword evidence="2" id="KW-0472">Membrane</keyword>
<comment type="caution">
    <text evidence="5">The sequence shown here is derived from an EMBL/GenBank/DDBJ whole genome shotgun (WGS) entry which is preliminary data.</text>
</comment>
<keyword evidence="2" id="KW-0812">Transmembrane</keyword>
<dbReference type="Gene3D" id="2.60.120.1440">
    <property type="match status" value="1"/>
</dbReference>
<dbReference type="PANTHER" id="PTHR30273:SF2">
    <property type="entry name" value="PROTEIN FECR"/>
    <property type="match status" value="1"/>
</dbReference>
<evidence type="ECO:0000313" key="5">
    <source>
        <dbReference type="EMBL" id="RRB17039.1"/>
    </source>
</evidence>
<dbReference type="InterPro" id="IPR006860">
    <property type="entry name" value="FecR"/>
</dbReference>
<keyword evidence="6" id="KW-1185">Reference proteome</keyword>
<evidence type="ECO:0000259" key="4">
    <source>
        <dbReference type="Pfam" id="PF16344"/>
    </source>
</evidence>
<keyword evidence="2" id="KW-1133">Transmembrane helix</keyword>
<reference evidence="5 6" key="1">
    <citation type="submission" date="2018-11" db="EMBL/GenBank/DDBJ databases">
        <authorList>
            <person name="Zhou Z."/>
            <person name="Wang G."/>
        </authorList>
    </citation>
    <scope>NUCLEOTIDE SEQUENCE [LARGE SCALE GENOMIC DNA]</scope>
    <source>
        <strain evidence="5 6">KCTC42998</strain>
    </source>
</reference>
<dbReference type="Pfam" id="PF04773">
    <property type="entry name" value="FecR"/>
    <property type="match status" value="1"/>
</dbReference>